<dbReference type="AlphaFoldDB" id="A0A5A7NQU4"/>
<sequence>MPVAGGPVEGCRKADAVAHGHPDRLYAGGPEDLKGGLHYDSRSAQCGAVRGGWAPAFAEV</sequence>
<evidence type="ECO:0000313" key="1">
    <source>
        <dbReference type="EMBL" id="GER23170.1"/>
    </source>
</evidence>
<dbReference type="Proteomes" id="UP000325307">
    <property type="component" value="Unassembled WGS sequence"/>
</dbReference>
<dbReference type="EMBL" id="BKDJ01000007">
    <property type="protein sequence ID" value="GER23170.1"/>
    <property type="molecule type" value="Genomic_DNA"/>
</dbReference>
<reference evidence="1 2" key="1">
    <citation type="submission" date="2019-09" db="EMBL/GenBank/DDBJ databases">
        <title>Arthrobacter zafarii sp. nov., a moderately thermotolerant and halotolerant actinobacterium isolated from Cholistan desert soil of Pakistan.</title>
        <authorList>
            <person name="Amin A."/>
            <person name="Ahmed I."/>
            <person name="Khalid N."/>
            <person name="Schumann P."/>
            <person name="Busse H.J."/>
            <person name="Khan I.U."/>
            <person name="Li S."/>
            <person name="Li W.J."/>
        </authorList>
    </citation>
    <scope>NUCLEOTIDE SEQUENCE [LARGE SCALE GENOMIC DNA]</scope>
    <source>
        <strain evidence="1 2">NCCP-1664</strain>
    </source>
</reference>
<name>A0A5A7NQU4_9MICC</name>
<gene>
    <name evidence="1" type="ORF">NCCP1664_16660</name>
</gene>
<evidence type="ECO:0000313" key="2">
    <source>
        <dbReference type="Proteomes" id="UP000325307"/>
    </source>
</evidence>
<comment type="caution">
    <text evidence="1">The sequence shown here is derived from an EMBL/GenBank/DDBJ whole genome shotgun (WGS) entry which is preliminary data.</text>
</comment>
<organism evidence="1 2">
    <name type="scientific">Zafaria cholistanensis</name>
    <dbReference type="NCBI Taxonomy" id="1682741"/>
    <lineage>
        <taxon>Bacteria</taxon>
        <taxon>Bacillati</taxon>
        <taxon>Actinomycetota</taxon>
        <taxon>Actinomycetes</taxon>
        <taxon>Micrococcales</taxon>
        <taxon>Micrococcaceae</taxon>
        <taxon>Zafaria</taxon>
    </lineage>
</organism>
<accession>A0A5A7NQU4</accession>
<keyword evidence="2" id="KW-1185">Reference proteome</keyword>
<protein>
    <submittedName>
        <fullName evidence="1">Uncharacterized protein</fullName>
    </submittedName>
</protein>
<proteinExistence type="predicted"/>